<evidence type="ECO:0000256" key="8">
    <source>
        <dbReference type="HAMAP-Rule" id="MF_00022"/>
    </source>
</evidence>
<evidence type="ECO:0000259" key="10">
    <source>
        <dbReference type="Pfam" id="PF19269"/>
    </source>
</evidence>
<comment type="catalytic activity">
    <reaction evidence="8">
        <text>tRNA(Glu) + L-glutamate + ATP = L-glutamyl-tRNA(Glu) + AMP + diphosphate</text>
        <dbReference type="Rhea" id="RHEA:23540"/>
        <dbReference type="Rhea" id="RHEA-COMP:9663"/>
        <dbReference type="Rhea" id="RHEA-COMP:9680"/>
        <dbReference type="ChEBI" id="CHEBI:29985"/>
        <dbReference type="ChEBI" id="CHEBI:30616"/>
        <dbReference type="ChEBI" id="CHEBI:33019"/>
        <dbReference type="ChEBI" id="CHEBI:78442"/>
        <dbReference type="ChEBI" id="CHEBI:78520"/>
        <dbReference type="ChEBI" id="CHEBI:456215"/>
        <dbReference type="EC" id="6.1.1.17"/>
    </reaction>
</comment>
<dbReference type="RefSeq" id="WP_380941744.1">
    <property type="nucleotide sequence ID" value="NZ_JBHUFC010000024.1"/>
</dbReference>
<feature type="short sequence motif" description="'HIGH' region" evidence="8">
    <location>
        <begin position="8"/>
        <end position="18"/>
    </location>
</feature>
<comment type="subcellular location">
    <subcellularLocation>
        <location evidence="8">Cytoplasm</location>
    </subcellularLocation>
</comment>
<dbReference type="InterPro" id="IPR020058">
    <property type="entry name" value="Glu/Gln-tRNA-synth_Ib_cat-dom"/>
</dbReference>
<dbReference type="NCBIfam" id="TIGR00464">
    <property type="entry name" value="gltX_bact"/>
    <property type="match status" value="1"/>
</dbReference>
<comment type="caution">
    <text evidence="8">Lacks conserved residue(s) required for the propagation of feature annotation.</text>
</comment>
<comment type="caution">
    <text evidence="11">The sequence shown here is derived from an EMBL/GenBank/DDBJ whole genome shotgun (WGS) entry which is preliminary data.</text>
</comment>
<evidence type="ECO:0000259" key="9">
    <source>
        <dbReference type="Pfam" id="PF00749"/>
    </source>
</evidence>
<feature type="short sequence motif" description="'KMSKS' region" evidence="8">
    <location>
        <begin position="238"/>
        <end position="242"/>
    </location>
</feature>
<comment type="function">
    <text evidence="8">Catalyzes the attachment of glutamate to tRNA(Glu) in a two-step reaction: glutamate is first activated by ATP to form Glu-AMP and then transferred to the acceptor end of tRNA(Glu).</text>
</comment>
<dbReference type="EC" id="6.1.1.17" evidence="8"/>
<dbReference type="InterPro" id="IPR045462">
    <property type="entry name" value="aa-tRNA-synth_I_cd-bd"/>
</dbReference>
<comment type="subunit">
    <text evidence="8">Monomer.</text>
</comment>
<evidence type="ECO:0000313" key="11">
    <source>
        <dbReference type="EMBL" id="MFD1789641.1"/>
    </source>
</evidence>
<evidence type="ECO:0000256" key="5">
    <source>
        <dbReference type="ARBA" id="ARBA00022840"/>
    </source>
</evidence>
<evidence type="ECO:0000256" key="7">
    <source>
        <dbReference type="ARBA" id="ARBA00023146"/>
    </source>
</evidence>
<evidence type="ECO:0000256" key="6">
    <source>
        <dbReference type="ARBA" id="ARBA00022917"/>
    </source>
</evidence>
<dbReference type="InterPro" id="IPR000924">
    <property type="entry name" value="Glu/Gln-tRNA-synth"/>
</dbReference>
<dbReference type="GO" id="GO:0004818">
    <property type="term" value="F:glutamate-tRNA ligase activity"/>
    <property type="evidence" value="ECO:0007669"/>
    <property type="project" value="UniProtKB-EC"/>
</dbReference>
<evidence type="ECO:0000256" key="2">
    <source>
        <dbReference type="ARBA" id="ARBA00022490"/>
    </source>
</evidence>
<dbReference type="InterPro" id="IPR001412">
    <property type="entry name" value="aa-tRNA-synth_I_CS"/>
</dbReference>
<dbReference type="InterPro" id="IPR008925">
    <property type="entry name" value="aa_tRNA-synth_I_cd-bd_sf"/>
</dbReference>
<dbReference type="InterPro" id="IPR020751">
    <property type="entry name" value="aa-tRNA-synth_I_codon-bd_sub2"/>
</dbReference>
<keyword evidence="7 8" id="KW-0030">Aminoacyl-tRNA synthetase</keyword>
<reference evidence="12" key="1">
    <citation type="journal article" date="2019" name="Int. J. Syst. Evol. Microbiol.">
        <title>The Global Catalogue of Microorganisms (GCM) 10K type strain sequencing project: providing services to taxonomists for standard genome sequencing and annotation.</title>
        <authorList>
            <consortium name="The Broad Institute Genomics Platform"/>
            <consortium name="The Broad Institute Genome Sequencing Center for Infectious Disease"/>
            <person name="Wu L."/>
            <person name="Ma J."/>
        </authorList>
    </citation>
    <scope>NUCLEOTIDE SEQUENCE [LARGE SCALE GENOMIC DNA]</scope>
    <source>
        <strain evidence="12">Q85</strain>
    </source>
</reference>
<keyword evidence="4 8" id="KW-0547">Nucleotide-binding</keyword>
<dbReference type="Pfam" id="PF00749">
    <property type="entry name" value="tRNA-synt_1c"/>
    <property type="match status" value="1"/>
</dbReference>
<feature type="domain" description="Glutamyl/glutaminyl-tRNA synthetase class Ib catalytic" evidence="9">
    <location>
        <begin position="2"/>
        <end position="291"/>
    </location>
</feature>
<keyword evidence="6 8" id="KW-0648">Protein biosynthesis</keyword>
<dbReference type="Gene3D" id="1.10.10.350">
    <property type="match status" value="1"/>
</dbReference>
<keyword evidence="5 8" id="KW-0067">ATP-binding</keyword>
<dbReference type="PANTHER" id="PTHR43311:SF2">
    <property type="entry name" value="GLUTAMATE--TRNA LIGASE, MITOCHONDRIAL-RELATED"/>
    <property type="match status" value="1"/>
</dbReference>
<evidence type="ECO:0000256" key="4">
    <source>
        <dbReference type="ARBA" id="ARBA00022741"/>
    </source>
</evidence>
<dbReference type="EMBL" id="JBHUFC010000024">
    <property type="protein sequence ID" value="MFD1789641.1"/>
    <property type="molecule type" value="Genomic_DNA"/>
</dbReference>
<keyword evidence="12" id="KW-1185">Reference proteome</keyword>
<dbReference type="Proteomes" id="UP001597283">
    <property type="component" value="Unassembled WGS sequence"/>
</dbReference>
<name>A0ABW4NIF3_9SPHN</name>
<evidence type="ECO:0000256" key="3">
    <source>
        <dbReference type="ARBA" id="ARBA00022598"/>
    </source>
</evidence>
<dbReference type="Pfam" id="PF19269">
    <property type="entry name" value="Anticodon_2"/>
    <property type="match status" value="1"/>
</dbReference>
<feature type="binding site" evidence="8">
    <location>
        <position position="241"/>
    </location>
    <ligand>
        <name>ATP</name>
        <dbReference type="ChEBI" id="CHEBI:30616"/>
    </ligand>
</feature>
<dbReference type="SUPFAM" id="SSF52374">
    <property type="entry name" value="Nucleotidylyl transferase"/>
    <property type="match status" value="1"/>
</dbReference>
<dbReference type="PROSITE" id="PS00178">
    <property type="entry name" value="AA_TRNA_LIGASE_I"/>
    <property type="match status" value="1"/>
</dbReference>
<dbReference type="PANTHER" id="PTHR43311">
    <property type="entry name" value="GLUTAMATE--TRNA LIGASE"/>
    <property type="match status" value="1"/>
</dbReference>
<keyword evidence="2 8" id="KW-0963">Cytoplasm</keyword>
<organism evidence="11 12">
    <name type="scientific">Sphingomonas floccifaciens</name>
    <dbReference type="NCBI Taxonomy" id="1844115"/>
    <lineage>
        <taxon>Bacteria</taxon>
        <taxon>Pseudomonadati</taxon>
        <taxon>Pseudomonadota</taxon>
        <taxon>Alphaproteobacteria</taxon>
        <taxon>Sphingomonadales</taxon>
        <taxon>Sphingomonadaceae</taxon>
        <taxon>Sphingomonas</taxon>
    </lineage>
</organism>
<dbReference type="InterPro" id="IPR014729">
    <property type="entry name" value="Rossmann-like_a/b/a_fold"/>
</dbReference>
<accession>A0ABW4NIF3</accession>
<comment type="similarity">
    <text evidence="1 8">Belongs to the class-I aminoacyl-tRNA synthetase family. Glutamate--tRNA ligase type 1 subfamily.</text>
</comment>
<dbReference type="PRINTS" id="PR00987">
    <property type="entry name" value="TRNASYNTHGLU"/>
</dbReference>
<dbReference type="SUPFAM" id="SSF48163">
    <property type="entry name" value="An anticodon-binding domain of class I aminoacyl-tRNA synthetases"/>
    <property type="match status" value="1"/>
</dbReference>
<dbReference type="InterPro" id="IPR004527">
    <property type="entry name" value="Glu-tRNA-ligase_bac/mito"/>
</dbReference>
<sequence length="442" mass="48346">MIVTRFAPSPTGHLHVGNLRTALHNWMWAKKHGGRFLLRIDDTDGERSEERFVDAVRADLAWLGLEPDGEERQSSRFALYESRFAELVASGRVYPAYETPQELDLKRKIQLGRGLPPIYDRAALALSDADRAKLEADGVRPHWRFRLSPDPIAWDDLIRGPQRFDSATMSDPVVRRADGSWLYLLPSVIDDIDMGISHVVRGEDHVSNTAAQVQMFEALGAAPPAFAHEALLTGSEGKLSKRLGSLGVAHFRDEGIEPQAIVSLLARIGTSAPVEPVVDPAPLIAAFDFAHFGRAPARFDEGELAGVNAKVIHQLPFAQVADRVPAGMGEAAWDAIRPNLTRVAEAADWWRVIEGPVASDTAEDDRAFLAQAAEVARDIAWNSDPWHALTGALKAASERKGKPLFLPLRRALTGHDQGPDMAALLPLIGRERTIARLDAAAA</sequence>
<gene>
    <name evidence="8 11" type="primary">gltX</name>
    <name evidence="11" type="ORF">ACFSC3_18965</name>
</gene>
<keyword evidence="3 8" id="KW-0436">Ligase</keyword>
<proteinExistence type="inferred from homology"/>
<protein>
    <recommendedName>
        <fullName evidence="8">Glutamate--tRNA ligase</fullName>
        <ecNumber evidence="8">6.1.1.17</ecNumber>
    </recommendedName>
    <alternativeName>
        <fullName evidence="8">Glutamyl-tRNA synthetase</fullName>
        <shortName evidence="8">GluRS</shortName>
    </alternativeName>
</protein>
<dbReference type="HAMAP" id="MF_00022">
    <property type="entry name" value="Glu_tRNA_synth_type1"/>
    <property type="match status" value="1"/>
</dbReference>
<evidence type="ECO:0000256" key="1">
    <source>
        <dbReference type="ARBA" id="ARBA00007894"/>
    </source>
</evidence>
<evidence type="ECO:0000313" key="12">
    <source>
        <dbReference type="Proteomes" id="UP001597283"/>
    </source>
</evidence>
<dbReference type="Gene3D" id="3.40.50.620">
    <property type="entry name" value="HUPs"/>
    <property type="match status" value="1"/>
</dbReference>
<feature type="domain" description="Aminoacyl-tRNA synthetase class I anticodon-binding" evidence="10">
    <location>
        <begin position="360"/>
        <end position="440"/>
    </location>
</feature>
<dbReference type="InterPro" id="IPR049940">
    <property type="entry name" value="GluQ/Sye"/>
</dbReference>